<gene>
    <name evidence="2" type="ORF">NPE20_11685</name>
</gene>
<keyword evidence="3" id="KW-1185">Reference proteome</keyword>
<keyword evidence="1" id="KW-0732">Signal</keyword>
<name>A0ABT1T3V8_9SPHI</name>
<evidence type="ECO:0008006" key="4">
    <source>
        <dbReference type="Google" id="ProtNLM"/>
    </source>
</evidence>
<accession>A0ABT1T3V8</accession>
<feature type="signal peptide" evidence="1">
    <location>
        <begin position="1"/>
        <end position="21"/>
    </location>
</feature>
<proteinExistence type="predicted"/>
<protein>
    <recommendedName>
        <fullName evidence="4">DUF4252 domain-containing protein</fullName>
    </recommendedName>
</protein>
<organism evidence="2 3">
    <name type="scientific">Mucilaginibacter aquariorum</name>
    <dbReference type="NCBI Taxonomy" id="2967225"/>
    <lineage>
        <taxon>Bacteria</taxon>
        <taxon>Pseudomonadati</taxon>
        <taxon>Bacteroidota</taxon>
        <taxon>Sphingobacteriia</taxon>
        <taxon>Sphingobacteriales</taxon>
        <taxon>Sphingobacteriaceae</taxon>
        <taxon>Mucilaginibacter</taxon>
    </lineage>
</organism>
<reference evidence="2 3" key="1">
    <citation type="submission" date="2022-07" db="EMBL/GenBank/DDBJ databases">
        <title>Mucilaginibacter sp. JC4.</title>
        <authorList>
            <person name="Le V."/>
            <person name="Ko S.-R."/>
            <person name="Ahn C.-Y."/>
            <person name="Oh H.-M."/>
        </authorList>
    </citation>
    <scope>NUCLEOTIDE SEQUENCE [LARGE SCALE GENOMIC DNA]</scope>
    <source>
        <strain evidence="2 3">JC4</strain>
    </source>
</reference>
<feature type="chain" id="PRO_5046388558" description="DUF4252 domain-containing protein" evidence="1">
    <location>
        <begin position="22"/>
        <end position="204"/>
    </location>
</feature>
<dbReference type="Proteomes" id="UP001204376">
    <property type="component" value="Unassembled WGS sequence"/>
</dbReference>
<evidence type="ECO:0000313" key="3">
    <source>
        <dbReference type="Proteomes" id="UP001204376"/>
    </source>
</evidence>
<sequence>MKKTLLLLALCIPLLLSTANAQTSPGPVEQKLTNTLCDCISKLDLSKINNSEEANKAFMDCFMAQSDLIVDLAAERHVEMDDSEAMNKIGTGIGANLLKQKCDGFLKLAVKMADKKGEVAIESTTGAFKRIDNKGFNYIVIADNAGSQKSFLWLREFAGSDKFTGATTTLLNKKLKVSWQEIEVYLPQAKGYFKVKEITAIDVL</sequence>
<comment type="caution">
    <text evidence="2">The sequence shown here is derived from an EMBL/GenBank/DDBJ whole genome shotgun (WGS) entry which is preliminary data.</text>
</comment>
<evidence type="ECO:0000256" key="1">
    <source>
        <dbReference type="SAM" id="SignalP"/>
    </source>
</evidence>
<dbReference type="EMBL" id="JANHOH010000002">
    <property type="protein sequence ID" value="MCQ6958628.1"/>
    <property type="molecule type" value="Genomic_DNA"/>
</dbReference>
<dbReference type="RefSeq" id="WP_256538824.1">
    <property type="nucleotide sequence ID" value="NZ_JANHOH010000002.1"/>
</dbReference>
<evidence type="ECO:0000313" key="2">
    <source>
        <dbReference type="EMBL" id="MCQ6958628.1"/>
    </source>
</evidence>